<reference evidence="2 3" key="1">
    <citation type="submission" date="2018-05" db="EMBL/GenBank/DDBJ databases">
        <title>Whole genome sequencing for identification of molecular markers to develop diagnostic detection tools for the regulated plant pathogen Lachnellula willkommii.</title>
        <authorList>
            <person name="Giroux E."/>
            <person name="Bilodeau G."/>
        </authorList>
    </citation>
    <scope>NUCLEOTIDE SEQUENCE [LARGE SCALE GENOMIC DNA]</scope>
    <source>
        <strain evidence="2 3">CBS 625.97</strain>
    </source>
</reference>
<keyword evidence="1" id="KW-0472">Membrane</keyword>
<keyword evidence="1" id="KW-0812">Transmembrane</keyword>
<dbReference type="EMBL" id="QGMG01000016">
    <property type="protein sequence ID" value="TVY59037.1"/>
    <property type="molecule type" value="Genomic_DNA"/>
</dbReference>
<dbReference type="OrthoDB" id="2555959at2759"/>
<accession>A0A7D8UV64</accession>
<gene>
    <name evidence="2" type="ORF">LCER1_G000613</name>
</gene>
<evidence type="ECO:0000313" key="2">
    <source>
        <dbReference type="EMBL" id="TVY59037.1"/>
    </source>
</evidence>
<keyword evidence="1" id="KW-1133">Transmembrane helix</keyword>
<proteinExistence type="predicted"/>
<dbReference type="AlphaFoldDB" id="A0A7D8UV64"/>
<organism evidence="2 3">
    <name type="scientific">Lachnellula cervina</name>
    <dbReference type="NCBI Taxonomy" id="1316786"/>
    <lineage>
        <taxon>Eukaryota</taxon>
        <taxon>Fungi</taxon>
        <taxon>Dikarya</taxon>
        <taxon>Ascomycota</taxon>
        <taxon>Pezizomycotina</taxon>
        <taxon>Leotiomycetes</taxon>
        <taxon>Helotiales</taxon>
        <taxon>Lachnaceae</taxon>
        <taxon>Lachnellula</taxon>
    </lineage>
</organism>
<keyword evidence="3" id="KW-1185">Reference proteome</keyword>
<protein>
    <submittedName>
        <fullName evidence="2">Uncharacterized protein</fullName>
    </submittedName>
</protein>
<name>A0A7D8UV64_9HELO</name>
<sequence>MSFIQSFRNLSPRTRMGLGVGFLAWGTIGLYISDRAEKKFGLEASESDREALPRITVVEREGRS</sequence>
<comment type="caution">
    <text evidence="2">The sequence shown here is derived from an EMBL/GenBank/DDBJ whole genome shotgun (WGS) entry which is preliminary data.</text>
</comment>
<feature type="transmembrane region" description="Helical" evidence="1">
    <location>
        <begin position="16"/>
        <end position="33"/>
    </location>
</feature>
<evidence type="ECO:0000313" key="3">
    <source>
        <dbReference type="Proteomes" id="UP000481288"/>
    </source>
</evidence>
<evidence type="ECO:0000256" key="1">
    <source>
        <dbReference type="SAM" id="Phobius"/>
    </source>
</evidence>
<dbReference type="Proteomes" id="UP000481288">
    <property type="component" value="Unassembled WGS sequence"/>
</dbReference>